<keyword evidence="1" id="KW-0732">Signal</keyword>
<gene>
    <name evidence="2" type="ORF">Ate02nite_59220</name>
</gene>
<protein>
    <recommendedName>
        <fullName evidence="4">Lipoprotein</fullName>
    </recommendedName>
</protein>
<dbReference type="Proteomes" id="UP000623608">
    <property type="component" value="Unassembled WGS sequence"/>
</dbReference>
<evidence type="ECO:0000256" key="1">
    <source>
        <dbReference type="SAM" id="SignalP"/>
    </source>
</evidence>
<evidence type="ECO:0008006" key="4">
    <source>
        <dbReference type="Google" id="ProtNLM"/>
    </source>
</evidence>
<dbReference type="RefSeq" id="WP_203811094.1">
    <property type="nucleotide sequence ID" value="NZ_BOMY01000038.1"/>
</dbReference>
<name>A0A919NSW7_9ACTN</name>
<evidence type="ECO:0000313" key="2">
    <source>
        <dbReference type="EMBL" id="GIF23192.1"/>
    </source>
</evidence>
<feature type="chain" id="PRO_5037571687" description="Lipoprotein" evidence="1">
    <location>
        <begin position="24"/>
        <end position="141"/>
    </location>
</feature>
<organism evidence="2 3">
    <name type="scientific">Paractinoplanes tereljensis</name>
    <dbReference type="NCBI Taxonomy" id="571912"/>
    <lineage>
        <taxon>Bacteria</taxon>
        <taxon>Bacillati</taxon>
        <taxon>Actinomycetota</taxon>
        <taxon>Actinomycetes</taxon>
        <taxon>Micromonosporales</taxon>
        <taxon>Micromonosporaceae</taxon>
        <taxon>Paractinoplanes</taxon>
    </lineage>
</organism>
<evidence type="ECO:0000313" key="3">
    <source>
        <dbReference type="Proteomes" id="UP000623608"/>
    </source>
</evidence>
<comment type="caution">
    <text evidence="2">The sequence shown here is derived from an EMBL/GenBank/DDBJ whole genome shotgun (WGS) entry which is preliminary data.</text>
</comment>
<feature type="signal peptide" evidence="1">
    <location>
        <begin position="1"/>
        <end position="23"/>
    </location>
</feature>
<sequence length="141" mass="15106">MRRARRALAAIAAAMLLGVPGCAAGEASVEARLVDGELRLTFDPSCPVGFLGIRDRSTTLWEIRRNKDATTLDTVTVGVVPPGYTEVTDALTRDLPPELTLTVKTDGWFGTTIDLTALTTDPHRLDLSPVMNELTPAGDLC</sequence>
<reference evidence="2" key="1">
    <citation type="submission" date="2021-01" db="EMBL/GenBank/DDBJ databases">
        <title>Whole genome shotgun sequence of Actinoplanes tereljensis NBRC 105297.</title>
        <authorList>
            <person name="Komaki H."/>
            <person name="Tamura T."/>
        </authorList>
    </citation>
    <scope>NUCLEOTIDE SEQUENCE</scope>
    <source>
        <strain evidence="2">NBRC 105297</strain>
    </source>
</reference>
<dbReference type="AlphaFoldDB" id="A0A919NSW7"/>
<dbReference type="EMBL" id="BOMY01000038">
    <property type="protein sequence ID" value="GIF23192.1"/>
    <property type="molecule type" value="Genomic_DNA"/>
</dbReference>
<accession>A0A919NSW7</accession>
<keyword evidence="3" id="KW-1185">Reference proteome</keyword>
<proteinExistence type="predicted"/>